<evidence type="ECO:0000313" key="3">
    <source>
        <dbReference type="EMBL" id="WXB09741.1"/>
    </source>
</evidence>
<dbReference type="InterPro" id="IPR029063">
    <property type="entry name" value="SAM-dependent_MTases_sf"/>
</dbReference>
<feature type="transmembrane region" description="Helical" evidence="1">
    <location>
        <begin position="12"/>
        <end position="31"/>
    </location>
</feature>
<dbReference type="Proteomes" id="UP001374803">
    <property type="component" value="Chromosome"/>
</dbReference>
<keyword evidence="1" id="KW-0812">Transmembrane</keyword>
<proteinExistence type="predicted"/>
<dbReference type="SUPFAM" id="SSF53335">
    <property type="entry name" value="S-adenosyl-L-methionine-dependent methyltransferases"/>
    <property type="match status" value="1"/>
</dbReference>
<name>A0ABZ2LFP9_9BACT</name>
<dbReference type="RefSeq" id="WP_394839414.1">
    <property type="nucleotide sequence ID" value="NZ_CP089929.1"/>
</dbReference>
<reference evidence="3" key="1">
    <citation type="submission" date="2021-12" db="EMBL/GenBank/DDBJ databases">
        <title>Discovery of the Pendulisporaceae a myxobacterial family with distinct sporulation behavior and unique specialized metabolism.</title>
        <authorList>
            <person name="Garcia R."/>
            <person name="Popoff A."/>
            <person name="Bader C.D."/>
            <person name="Loehr J."/>
            <person name="Walesch S."/>
            <person name="Walt C."/>
            <person name="Boldt J."/>
            <person name="Bunk B."/>
            <person name="Haeckl F.J.F.P.J."/>
            <person name="Gunesch A.P."/>
            <person name="Birkelbach J."/>
            <person name="Nuebel U."/>
            <person name="Pietschmann T."/>
            <person name="Bach T."/>
            <person name="Mueller R."/>
        </authorList>
    </citation>
    <scope>NUCLEOTIDE SEQUENCE</scope>
    <source>
        <strain evidence="3">MSr11367</strain>
    </source>
</reference>
<evidence type="ECO:0000313" key="4">
    <source>
        <dbReference type="Proteomes" id="UP001374803"/>
    </source>
</evidence>
<feature type="domain" description="DOT1" evidence="2">
    <location>
        <begin position="71"/>
        <end position="142"/>
    </location>
</feature>
<dbReference type="GO" id="GO:0032259">
    <property type="term" value="P:methylation"/>
    <property type="evidence" value="ECO:0007669"/>
    <property type="project" value="UniProtKB-KW"/>
</dbReference>
<sequence>MPYDRFRRAFRTLRTFGGVDTLLAAIASYALQIPARRGNAFDASFGIETTEPVAVTPRDFVDGSHASAIWYFPSLPEVFASVMRTLDVRAEDFTFVDIGCGKGRVLVMAGQWPFRQVLGVEASTAVSRVARKNLGKVASRTAMGVITGNALSFEMPPGDLLLYLYNPFSKFEAYVEFLRHLEDSLRREPRRVVLVYVCPVHVKAFDECHFLRPLERYELLVSDYTWHAFTNTKYVPRSNC</sequence>
<evidence type="ECO:0000259" key="2">
    <source>
        <dbReference type="Pfam" id="PF08123"/>
    </source>
</evidence>
<dbReference type="GO" id="GO:0008168">
    <property type="term" value="F:methyltransferase activity"/>
    <property type="evidence" value="ECO:0007669"/>
    <property type="project" value="UniProtKB-KW"/>
</dbReference>
<keyword evidence="3" id="KW-0489">Methyltransferase</keyword>
<keyword evidence="3" id="KW-0808">Transferase</keyword>
<organism evidence="3 4">
    <name type="scientific">Pendulispora rubella</name>
    <dbReference type="NCBI Taxonomy" id="2741070"/>
    <lineage>
        <taxon>Bacteria</taxon>
        <taxon>Pseudomonadati</taxon>
        <taxon>Myxococcota</taxon>
        <taxon>Myxococcia</taxon>
        <taxon>Myxococcales</taxon>
        <taxon>Sorangiineae</taxon>
        <taxon>Pendulisporaceae</taxon>
        <taxon>Pendulispora</taxon>
    </lineage>
</organism>
<dbReference type="CDD" id="cd02440">
    <property type="entry name" value="AdoMet_MTases"/>
    <property type="match status" value="1"/>
</dbReference>
<gene>
    <name evidence="3" type="ORF">LVJ94_21240</name>
</gene>
<protein>
    <submittedName>
        <fullName evidence="3">Class I SAM-dependent methyltransferase</fullName>
    </submittedName>
</protein>
<dbReference type="InterPro" id="IPR025789">
    <property type="entry name" value="DOT1_dom"/>
</dbReference>
<dbReference type="EMBL" id="CP089983">
    <property type="protein sequence ID" value="WXB09741.1"/>
    <property type="molecule type" value="Genomic_DNA"/>
</dbReference>
<keyword evidence="1" id="KW-1133">Transmembrane helix</keyword>
<dbReference type="Gene3D" id="3.40.50.150">
    <property type="entry name" value="Vaccinia Virus protein VP39"/>
    <property type="match status" value="1"/>
</dbReference>
<keyword evidence="1" id="KW-0472">Membrane</keyword>
<dbReference type="Pfam" id="PF08123">
    <property type="entry name" value="DOT1"/>
    <property type="match status" value="1"/>
</dbReference>
<keyword evidence="4" id="KW-1185">Reference proteome</keyword>
<evidence type="ECO:0000256" key="1">
    <source>
        <dbReference type="SAM" id="Phobius"/>
    </source>
</evidence>
<accession>A0ABZ2LFP9</accession>